<keyword evidence="4 10" id="KW-0963">Cytoplasm</keyword>
<accession>A0A162I4S0</accession>
<dbReference type="InterPro" id="IPR038069">
    <property type="entry name" value="Pelota/DOM34_N"/>
</dbReference>
<evidence type="ECO:0000256" key="1">
    <source>
        <dbReference type="ARBA" id="ARBA00001968"/>
    </source>
</evidence>
<evidence type="ECO:0000256" key="9">
    <source>
        <dbReference type="ARBA" id="ARBA00023306"/>
    </source>
</evidence>
<evidence type="ECO:0000256" key="8">
    <source>
        <dbReference type="ARBA" id="ARBA00023254"/>
    </source>
</evidence>
<dbReference type="SMART" id="SM01194">
    <property type="entry name" value="eRF1_1"/>
    <property type="match status" value="1"/>
</dbReference>
<comment type="subcellular location">
    <subcellularLocation>
        <location evidence="2 10">Cytoplasm</location>
    </subcellularLocation>
</comment>
<feature type="compositionally biased region" description="Acidic residues" evidence="11">
    <location>
        <begin position="393"/>
        <end position="412"/>
    </location>
</feature>
<dbReference type="SUPFAM" id="SSF159065">
    <property type="entry name" value="Dom34/Pelota N-terminal domain-like"/>
    <property type="match status" value="1"/>
</dbReference>
<dbReference type="Gene3D" id="2.30.30.870">
    <property type="entry name" value="Pelota, domain A"/>
    <property type="match status" value="1"/>
</dbReference>
<comment type="similarity">
    <text evidence="3 10">Belongs to the eukaryotic release factor 1 family. Pelota subfamily.</text>
</comment>
<dbReference type="SUPFAM" id="SSF55315">
    <property type="entry name" value="L30e-like"/>
    <property type="match status" value="1"/>
</dbReference>
<dbReference type="GO" id="GO:0070481">
    <property type="term" value="P:nuclear-transcribed mRNA catabolic process, non-stop decay"/>
    <property type="evidence" value="ECO:0007669"/>
    <property type="project" value="InterPro"/>
</dbReference>
<dbReference type="GO" id="GO:0070651">
    <property type="term" value="P:nonfunctional rRNA decay"/>
    <property type="evidence" value="ECO:0007669"/>
    <property type="project" value="TreeGrafter"/>
</dbReference>
<dbReference type="Pfam" id="PF03465">
    <property type="entry name" value="eRF1_3"/>
    <property type="match status" value="1"/>
</dbReference>
<evidence type="ECO:0000256" key="4">
    <source>
        <dbReference type="ARBA" id="ARBA00022490"/>
    </source>
</evidence>
<gene>
    <name evidence="13" type="ORF">AAP_04936</name>
</gene>
<dbReference type="VEuPathDB" id="FungiDB:AAP_04936"/>
<dbReference type="NCBIfam" id="TIGR00111">
    <property type="entry name" value="pelota"/>
    <property type="match status" value="1"/>
</dbReference>
<evidence type="ECO:0000256" key="6">
    <source>
        <dbReference type="ARBA" id="ARBA00022723"/>
    </source>
</evidence>
<evidence type="ECO:0000256" key="11">
    <source>
        <dbReference type="SAM" id="MobiDB-lite"/>
    </source>
</evidence>
<evidence type="ECO:0000256" key="2">
    <source>
        <dbReference type="ARBA" id="ARBA00004496"/>
    </source>
</evidence>
<dbReference type="Proteomes" id="UP000242877">
    <property type="component" value="Unassembled WGS sequence"/>
</dbReference>
<evidence type="ECO:0000256" key="10">
    <source>
        <dbReference type="RuleBase" id="RU362019"/>
    </source>
</evidence>
<keyword evidence="7" id="KW-0498">Mitosis</keyword>
<dbReference type="InterPro" id="IPR058547">
    <property type="entry name" value="Pelota_N"/>
</dbReference>
<proteinExistence type="inferred from homology"/>
<dbReference type="GO" id="GO:0051321">
    <property type="term" value="P:meiotic cell cycle"/>
    <property type="evidence" value="ECO:0007669"/>
    <property type="project" value="UniProtKB-KW"/>
</dbReference>
<evidence type="ECO:0000259" key="12">
    <source>
        <dbReference type="SMART" id="SM01194"/>
    </source>
</evidence>
<dbReference type="InterPro" id="IPR029064">
    <property type="entry name" value="Ribosomal_eL30-like_sf"/>
</dbReference>
<keyword evidence="6 10" id="KW-0479">Metal-binding</keyword>
<dbReference type="GO" id="GO:0070966">
    <property type="term" value="P:nuclear-transcribed mRNA catabolic process, no-go decay"/>
    <property type="evidence" value="ECO:0007669"/>
    <property type="project" value="InterPro"/>
</dbReference>
<reference evidence="13 14" key="1">
    <citation type="journal article" date="2016" name="Genome Biol. Evol.">
        <title>Divergent and convergent evolution of fungal pathogenicity.</title>
        <authorList>
            <person name="Shang Y."/>
            <person name="Xiao G."/>
            <person name="Zheng P."/>
            <person name="Cen K."/>
            <person name="Zhan S."/>
            <person name="Wang C."/>
        </authorList>
    </citation>
    <scope>NUCLEOTIDE SEQUENCE [LARGE SCALE GENOMIC DNA]</scope>
    <source>
        <strain evidence="13 14">ARSEF 7405</strain>
    </source>
</reference>
<organism evidence="13 14">
    <name type="scientific">Ascosphaera apis ARSEF 7405</name>
    <dbReference type="NCBI Taxonomy" id="392613"/>
    <lineage>
        <taxon>Eukaryota</taxon>
        <taxon>Fungi</taxon>
        <taxon>Dikarya</taxon>
        <taxon>Ascomycota</taxon>
        <taxon>Pezizomycotina</taxon>
        <taxon>Eurotiomycetes</taxon>
        <taxon>Eurotiomycetidae</taxon>
        <taxon>Onygenales</taxon>
        <taxon>Ascosphaeraceae</taxon>
        <taxon>Ascosphaera</taxon>
    </lineage>
</organism>
<comment type="function">
    <text evidence="10">Component of the Dom34-Hbs1 complex, a complex that recognizes stalled ribosomes and triggers the No-Go Decay (NGD) pathway (PubMed:20890290). In the Dom34-Hbs1 complex, dom34 recognizes ribosomes stalled at the 3' end of an mRNA and engages stalled ribosomes by destabilizing mRNA in the mRNA channel. Following ribosome-binding, the Dom34-Hbs1 complex promotes the disassembly of stalled ribosomes, followed by degradation of damaged mRNAs as part of the NGD pathway.</text>
</comment>
<keyword evidence="9" id="KW-0131">Cell cycle</keyword>
<evidence type="ECO:0000256" key="5">
    <source>
        <dbReference type="ARBA" id="ARBA00022618"/>
    </source>
</evidence>
<dbReference type="InterPro" id="IPR005140">
    <property type="entry name" value="eRF1_Pelota-like_N"/>
</dbReference>
<dbReference type="PANTHER" id="PTHR10853">
    <property type="entry name" value="PELOTA"/>
    <property type="match status" value="1"/>
</dbReference>
<dbReference type="GO" id="GO:0046872">
    <property type="term" value="F:metal ion binding"/>
    <property type="evidence" value="ECO:0007669"/>
    <property type="project" value="UniProtKB-KW"/>
</dbReference>
<sequence length="412" mass="45851">MRLTKQNIERNGSGAVTLIPEDPEDMWHCYNLIRPADIVKATTLRRVVSKSEAGDTTSRRIKLTLQIRVKTLDFDAQLSQLHINGQIMNETSETKIGQYHTLDLELAHSFTLEKEADGESLGWDSVAIDALRDAVDISGKRRAEAIAIVMQEGLAHICFIGQFQTLMKQKIETSVPRKRHGTDHEKAMTRFYQHTQDALLRQCDPDSSSTTSSSDMTEKPLLLASPGFVAAGFLKHMQATVIANPNSPLKNILKHTVVVHCSSGYTHALAEVLKSPSVQSLLSDTKYARETVLMDSFFEHLRKETNKATYGPREVEKAVDLGAVGPGGGVLIISNRLFRANDIRERQRWVALVDRVRDVEKGEVRILSSDHESGKRLEGLGGIAALLTYPLPELDEGESDEEEDYDDNGEAY</sequence>
<keyword evidence="8" id="KW-0469">Meiosis</keyword>
<keyword evidence="5" id="KW-0132">Cell division</keyword>
<comment type="cofactor">
    <cofactor evidence="1 10">
        <name>a divalent metal cation</name>
        <dbReference type="ChEBI" id="CHEBI:60240"/>
    </cofactor>
</comment>
<dbReference type="FunFam" id="3.30.420.60:FF:000004">
    <property type="entry name" value="Protein DOM34 homolog"/>
    <property type="match status" value="1"/>
</dbReference>
<keyword evidence="14" id="KW-1185">Reference proteome</keyword>
<dbReference type="FunFam" id="2.30.30.870:FF:000001">
    <property type="entry name" value="Protein pelota homolog"/>
    <property type="match status" value="1"/>
</dbReference>
<dbReference type="OrthoDB" id="10249111at2759"/>
<dbReference type="Pfam" id="PF03464">
    <property type="entry name" value="eRF1_2"/>
    <property type="match status" value="1"/>
</dbReference>
<dbReference type="Gene3D" id="3.30.1330.30">
    <property type="match status" value="1"/>
</dbReference>
<dbReference type="GO" id="GO:0071025">
    <property type="term" value="P:RNA surveillance"/>
    <property type="evidence" value="ECO:0007669"/>
    <property type="project" value="InterPro"/>
</dbReference>
<feature type="domain" description="eRF1/Pelota-like N-terminal" evidence="12">
    <location>
        <begin position="1"/>
        <end position="136"/>
    </location>
</feature>
<dbReference type="InterPro" id="IPR004405">
    <property type="entry name" value="TF_pelota"/>
</dbReference>
<dbReference type="FunFam" id="3.30.1330.30:FF:000008">
    <property type="entry name" value="Protein pelota homolog"/>
    <property type="match status" value="1"/>
</dbReference>
<dbReference type="GO" id="GO:0005737">
    <property type="term" value="C:cytoplasm"/>
    <property type="evidence" value="ECO:0007669"/>
    <property type="project" value="UniProtKB-SubCell"/>
</dbReference>
<dbReference type="Gene3D" id="3.30.420.60">
    <property type="entry name" value="eRF1 domain 2"/>
    <property type="match status" value="1"/>
</dbReference>
<dbReference type="InterPro" id="IPR005142">
    <property type="entry name" value="eRF1_3"/>
</dbReference>
<evidence type="ECO:0000256" key="3">
    <source>
        <dbReference type="ARBA" id="ARBA00009504"/>
    </source>
</evidence>
<dbReference type="GO" id="GO:0051301">
    <property type="term" value="P:cell division"/>
    <property type="evidence" value="ECO:0007669"/>
    <property type="project" value="UniProtKB-KW"/>
</dbReference>
<dbReference type="AlphaFoldDB" id="A0A162I4S0"/>
<dbReference type="SUPFAM" id="SSF53137">
    <property type="entry name" value="Translational machinery components"/>
    <property type="match status" value="1"/>
</dbReference>
<evidence type="ECO:0000256" key="7">
    <source>
        <dbReference type="ARBA" id="ARBA00022776"/>
    </source>
</evidence>
<dbReference type="GO" id="GO:0006412">
    <property type="term" value="P:translation"/>
    <property type="evidence" value="ECO:0007669"/>
    <property type="project" value="UniProtKB-ARBA"/>
</dbReference>
<name>A0A162I4S0_9EURO</name>
<dbReference type="GO" id="GO:0032790">
    <property type="term" value="P:ribosome disassembly"/>
    <property type="evidence" value="ECO:0007669"/>
    <property type="project" value="TreeGrafter"/>
</dbReference>
<dbReference type="InterPro" id="IPR005141">
    <property type="entry name" value="eRF1_2"/>
</dbReference>
<protein>
    <recommendedName>
        <fullName evidence="10">Protein DOM34 homolog</fullName>
    </recommendedName>
</protein>
<dbReference type="GO" id="GO:1990533">
    <property type="term" value="C:Dom34-Hbs1 complex"/>
    <property type="evidence" value="ECO:0007669"/>
    <property type="project" value="UniProtKB-ARBA"/>
</dbReference>
<dbReference type="InterPro" id="IPR042226">
    <property type="entry name" value="eFR1_2_sf"/>
</dbReference>
<evidence type="ECO:0000313" key="13">
    <source>
        <dbReference type="EMBL" id="KZZ88613.1"/>
    </source>
</evidence>
<comment type="caution">
    <text evidence="13">The sequence shown here is derived from an EMBL/GenBank/DDBJ whole genome shotgun (WGS) entry which is preliminary data.</text>
</comment>
<dbReference type="EMBL" id="AZGZ01000025">
    <property type="protein sequence ID" value="KZZ88613.1"/>
    <property type="molecule type" value="Genomic_DNA"/>
</dbReference>
<evidence type="ECO:0000313" key="14">
    <source>
        <dbReference type="Proteomes" id="UP000242877"/>
    </source>
</evidence>
<dbReference type="PANTHER" id="PTHR10853:SF0">
    <property type="entry name" value="PROTEIN PELOTA HOMOLOG"/>
    <property type="match status" value="1"/>
</dbReference>
<feature type="region of interest" description="Disordered" evidence="11">
    <location>
        <begin position="391"/>
        <end position="412"/>
    </location>
</feature>
<dbReference type="Pfam" id="PF26356">
    <property type="entry name" value="Pelota_N"/>
    <property type="match status" value="1"/>
</dbReference>